<dbReference type="AlphaFoldDB" id="A0A448WIP9"/>
<organism evidence="2 3">
    <name type="scientific">Protopolystoma xenopodis</name>
    <dbReference type="NCBI Taxonomy" id="117903"/>
    <lineage>
        <taxon>Eukaryota</taxon>
        <taxon>Metazoa</taxon>
        <taxon>Spiralia</taxon>
        <taxon>Lophotrochozoa</taxon>
        <taxon>Platyhelminthes</taxon>
        <taxon>Monogenea</taxon>
        <taxon>Polyopisthocotylea</taxon>
        <taxon>Polystomatidea</taxon>
        <taxon>Polystomatidae</taxon>
        <taxon>Protopolystoma</taxon>
    </lineage>
</organism>
<evidence type="ECO:0000313" key="2">
    <source>
        <dbReference type="EMBL" id="VEL12731.1"/>
    </source>
</evidence>
<gene>
    <name evidence="2" type="ORF">PXEA_LOCUS6171</name>
</gene>
<name>A0A448WIP9_9PLAT</name>
<feature type="region of interest" description="Disordered" evidence="1">
    <location>
        <begin position="64"/>
        <end position="85"/>
    </location>
</feature>
<comment type="caution">
    <text evidence="2">The sequence shown here is derived from an EMBL/GenBank/DDBJ whole genome shotgun (WGS) entry which is preliminary data.</text>
</comment>
<evidence type="ECO:0000256" key="1">
    <source>
        <dbReference type="SAM" id="MobiDB-lite"/>
    </source>
</evidence>
<dbReference type="Proteomes" id="UP000784294">
    <property type="component" value="Unassembled WGS sequence"/>
</dbReference>
<evidence type="ECO:0000313" key="3">
    <source>
        <dbReference type="Proteomes" id="UP000784294"/>
    </source>
</evidence>
<feature type="compositionally biased region" description="Basic and acidic residues" evidence="1">
    <location>
        <begin position="64"/>
        <end position="75"/>
    </location>
</feature>
<accession>A0A448WIP9</accession>
<sequence>MTRCVSEAFLADHLKFRCYPTIAGLHAALFHAALATAAAQVIAMIRLVEGLGGHATGPVEEQYHADEWGRNESPRSDNPSDLDASMRSLKKGAKTPTLAGHISPFSAYRNTRAHMSAFRAHFRKKTIYRLFEKAHPLKKHFCAALPQVLCYKPRLVKAKWCKKARGLLANMPTEKGIFDFGKGKKIFRLTP</sequence>
<reference evidence="2" key="1">
    <citation type="submission" date="2018-11" db="EMBL/GenBank/DDBJ databases">
        <authorList>
            <consortium name="Pathogen Informatics"/>
        </authorList>
    </citation>
    <scope>NUCLEOTIDE SEQUENCE</scope>
</reference>
<protein>
    <submittedName>
        <fullName evidence="2">Uncharacterized protein</fullName>
    </submittedName>
</protein>
<keyword evidence="3" id="KW-1185">Reference proteome</keyword>
<dbReference type="EMBL" id="CAAALY010015635">
    <property type="protein sequence ID" value="VEL12731.1"/>
    <property type="molecule type" value="Genomic_DNA"/>
</dbReference>
<proteinExistence type="predicted"/>